<keyword evidence="9 11" id="KW-0238">DNA-binding</keyword>
<feature type="binding site" evidence="11">
    <location>
        <position position="487"/>
    </location>
    <ligand>
        <name>Zn(2+)</name>
        <dbReference type="ChEBI" id="CHEBI:29105"/>
        <label>1</label>
    </ligand>
</feature>
<dbReference type="InterPro" id="IPR001650">
    <property type="entry name" value="Helicase_C-like"/>
</dbReference>
<keyword evidence="7 11" id="KW-0862">Zinc</keyword>
<dbReference type="InterPro" id="IPR040498">
    <property type="entry name" value="PriA_CRR"/>
</dbReference>
<dbReference type="PROSITE" id="PS51194">
    <property type="entry name" value="HELICASE_CTER"/>
    <property type="match status" value="1"/>
</dbReference>
<dbReference type="GO" id="GO:1990077">
    <property type="term" value="C:primosome complex"/>
    <property type="evidence" value="ECO:0007669"/>
    <property type="project" value="UniProtKB-UniRule"/>
</dbReference>
<dbReference type="GO" id="GO:0005524">
    <property type="term" value="F:ATP binding"/>
    <property type="evidence" value="ECO:0007669"/>
    <property type="project" value="UniProtKB-UniRule"/>
</dbReference>
<feature type="binding site" evidence="11">
    <location>
        <position position="493"/>
    </location>
    <ligand>
        <name>Zn(2+)</name>
        <dbReference type="ChEBI" id="CHEBI:29105"/>
        <label>2</label>
    </ligand>
</feature>
<dbReference type="GO" id="GO:0006302">
    <property type="term" value="P:double-strand break repair"/>
    <property type="evidence" value="ECO:0007669"/>
    <property type="project" value="InterPro"/>
</dbReference>
<dbReference type="EC" id="5.6.2.4" evidence="11"/>
<dbReference type="PROSITE" id="PS51192">
    <property type="entry name" value="HELICASE_ATP_BIND_1"/>
    <property type="match status" value="1"/>
</dbReference>
<dbReference type="AlphaFoldDB" id="D6SL25"/>
<evidence type="ECO:0000256" key="2">
    <source>
        <dbReference type="ARBA" id="ARBA00022705"/>
    </source>
</evidence>
<name>D6SL25_9BACT</name>
<dbReference type="RefSeq" id="WP_008868518.1">
    <property type="nucleotide sequence ID" value="NZ_ACJN02000001.1"/>
</dbReference>
<dbReference type="GO" id="GO:0008270">
    <property type="term" value="F:zinc ion binding"/>
    <property type="evidence" value="ECO:0007669"/>
    <property type="project" value="UniProtKB-UniRule"/>
</dbReference>
<dbReference type="PANTHER" id="PTHR30580:SF0">
    <property type="entry name" value="PRIMOSOMAL PROTEIN N"/>
    <property type="match status" value="1"/>
</dbReference>
<dbReference type="Pfam" id="PF00270">
    <property type="entry name" value="DEAD"/>
    <property type="match status" value="1"/>
</dbReference>
<keyword evidence="3 11" id="KW-0479">Metal-binding</keyword>
<reference evidence="14" key="1">
    <citation type="submission" date="2010-05" db="EMBL/GenBank/DDBJ databases">
        <title>The draft genome of Desulfonatronospira thiodismutans ASO3-1.</title>
        <authorList>
            <consortium name="US DOE Joint Genome Institute (JGI-PGF)"/>
            <person name="Lucas S."/>
            <person name="Copeland A."/>
            <person name="Lapidus A."/>
            <person name="Cheng J.-F."/>
            <person name="Bruce D."/>
            <person name="Goodwin L."/>
            <person name="Pitluck S."/>
            <person name="Chertkov O."/>
            <person name="Brettin T."/>
            <person name="Detter J.C."/>
            <person name="Han C."/>
            <person name="Land M.L."/>
            <person name="Hauser L."/>
            <person name="Kyrpides N."/>
            <person name="Mikhailova N."/>
            <person name="Muyzer G."/>
            <person name="Woyke T."/>
        </authorList>
    </citation>
    <scope>NUCLEOTIDE SEQUENCE [LARGE SCALE GENOMIC DNA]</scope>
    <source>
        <strain evidence="14">ASO3-1</strain>
    </source>
</reference>
<keyword evidence="6 11" id="KW-0347">Helicase</keyword>
<evidence type="ECO:0000256" key="8">
    <source>
        <dbReference type="ARBA" id="ARBA00022840"/>
    </source>
</evidence>
<dbReference type="InterPro" id="IPR042115">
    <property type="entry name" value="PriA_3primeBD_sf"/>
</dbReference>
<evidence type="ECO:0000256" key="4">
    <source>
        <dbReference type="ARBA" id="ARBA00022741"/>
    </source>
</evidence>
<dbReference type="GO" id="GO:0006269">
    <property type="term" value="P:DNA replication, synthesis of primer"/>
    <property type="evidence" value="ECO:0007669"/>
    <property type="project" value="UniProtKB-KW"/>
</dbReference>
<keyword evidence="2 11" id="KW-0235">DNA replication</keyword>
<dbReference type="EMBL" id="ACJN02000001">
    <property type="protein sequence ID" value="EFI35386.1"/>
    <property type="molecule type" value="Genomic_DNA"/>
</dbReference>
<evidence type="ECO:0000256" key="6">
    <source>
        <dbReference type="ARBA" id="ARBA00022806"/>
    </source>
</evidence>
<dbReference type="InterPro" id="IPR041236">
    <property type="entry name" value="PriA_C"/>
</dbReference>
<dbReference type="Gene3D" id="3.40.50.300">
    <property type="entry name" value="P-loop containing nucleotide triphosphate hydrolases"/>
    <property type="match status" value="2"/>
</dbReference>
<keyword evidence="10 11" id="KW-0413">Isomerase</keyword>
<keyword evidence="15" id="KW-1185">Reference proteome</keyword>
<keyword evidence="4 11" id="KW-0547">Nucleotide-binding</keyword>
<dbReference type="GO" id="GO:0006270">
    <property type="term" value="P:DNA replication initiation"/>
    <property type="evidence" value="ECO:0007669"/>
    <property type="project" value="TreeGrafter"/>
</dbReference>
<keyword evidence="1 11" id="KW-0639">Primosome</keyword>
<feature type="domain" description="Helicase ATP-binding" evidence="12">
    <location>
        <begin position="256"/>
        <end position="424"/>
    </location>
</feature>
<evidence type="ECO:0000313" key="14">
    <source>
        <dbReference type="EMBL" id="EFI35386.1"/>
    </source>
</evidence>
<dbReference type="Pfam" id="PF18319">
    <property type="entry name" value="Zn_ribbon_PriA"/>
    <property type="match status" value="1"/>
</dbReference>
<keyword evidence="8 11" id="KW-0067">ATP-binding</keyword>
<dbReference type="eggNOG" id="COG1198">
    <property type="taxonomic scope" value="Bacteria"/>
</dbReference>
<evidence type="ECO:0000256" key="9">
    <source>
        <dbReference type="ARBA" id="ARBA00023125"/>
    </source>
</evidence>
<feature type="binding site" evidence="11">
    <location>
        <position position="496"/>
    </location>
    <ligand>
        <name>Zn(2+)</name>
        <dbReference type="ChEBI" id="CHEBI:29105"/>
        <label>2</label>
    </ligand>
</feature>
<dbReference type="InterPro" id="IPR005259">
    <property type="entry name" value="PriA"/>
</dbReference>
<comment type="similarity">
    <text evidence="11">Belongs to the helicase family. PriA subfamily.</text>
</comment>
<dbReference type="GO" id="GO:0043138">
    <property type="term" value="F:3'-5' DNA helicase activity"/>
    <property type="evidence" value="ECO:0007669"/>
    <property type="project" value="UniProtKB-EC"/>
</dbReference>
<feature type="binding site" evidence="11">
    <location>
        <position position="514"/>
    </location>
    <ligand>
        <name>Zn(2+)</name>
        <dbReference type="ChEBI" id="CHEBI:29105"/>
        <label>2</label>
    </ligand>
</feature>
<dbReference type="CDD" id="cd18804">
    <property type="entry name" value="SF2_C_priA"/>
    <property type="match status" value="1"/>
</dbReference>
<evidence type="ECO:0000256" key="7">
    <source>
        <dbReference type="ARBA" id="ARBA00022833"/>
    </source>
</evidence>
<dbReference type="NCBIfam" id="TIGR00595">
    <property type="entry name" value="priA"/>
    <property type="match status" value="1"/>
</dbReference>
<dbReference type="Pfam" id="PF18074">
    <property type="entry name" value="PriA_C"/>
    <property type="match status" value="1"/>
</dbReference>
<comment type="subunit">
    <text evidence="11">Component of the replication restart primosome.</text>
</comment>
<comment type="function">
    <text evidence="11">Initiates the restart of stalled replication forks, which reloads the replicative helicase on sites other than the origin of replication. Recognizes and binds to abandoned replication forks and remodels them to uncover a helicase loading site. Promotes assembly of the primosome at these replication forks.</text>
</comment>
<evidence type="ECO:0000256" key="5">
    <source>
        <dbReference type="ARBA" id="ARBA00022801"/>
    </source>
</evidence>
<dbReference type="GO" id="GO:0006310">
    <property type="term" value="P:DNA recombination"/>
    <property type="evidence" value="ECO:0007669"/>
    <property type="project" value="InterPro"/>
</dbReference>
<dbReference type="SMART" id="SM00487">
    <property type="entry name" value="DEXDc"/>
    <property type="match status" value="1"/>
</dbReference>
<dbReference type="Proteomes" id="UP000005496">
    <property type="component" value="Unassembled WGS sequence"/>
</dbReference>
<dbReference type="GO" id="GO:0003677">
    <property type="term" value="F:DNA binding"/>
    <property type="evidence" value="ECO:0007669"/>
    <property type="project" value="UniProtKB-UniRule"/>
</dbReference>
<dbReference type="GO" id="GO:0016887">
    <property type="term" value="F:ATP hydrolysis activity"/>
    <property type="evidence" value="ECO:0007669"/>
    <property type="project" value="RHEA"/>
</dbReference>
<gene>
    <name evidence="11" type="primary">priA</name>
    <name evidence="14" type="ORF">Dthio_PD2802</name>
</gene>
<comment type="catalytic activity">
    <reaction evidence="11">
        <text>Couples ATP hydrolysis with the unwinding of duplex DNA by translocating in the 3'-5' direction.</text>
        <dbReference type="EC" id="5.6.2.4"/>
    </reaction>
</comment>
<comment type="catalytic activity">
    <reaction evidence="11">
        <text>ATP + H2O = ADP + phosphate + H(+)</text>
        <dbReference type="Rhea" id="RHEA:13065"/>
        <dbReference type="ChEBI" id="CHEBI:15377"/>
        <dbReference type="ChEBI" id="CHEBI:15378"/>
        <dbReference type="ChEBI" id="CHEBI:30616"/>
        <dbReference type="ChEBI" id="CHEBI:43474"/>
        <dbReference type="ChEBI" id="CHEBI:456216"/>
        <dbReference type="EC" id="5.6.2.4"/>
    </reaction>
</comment>
<dbReference type="InterPro" id="IPR014001">
    <property type="entry name" value="Helicase_ATP-bd"/>
</dbReference>
<dbReference type="InterPro" id="IPR041222">
    <property type="entry name" value="PriA_3primeBD"/>
</dbReference>
<dbReference type="HAMAP" id="MF_00983">
    <property type="entry name" value="PriA"/>
    <property type="match status" value="1"/>
</dbReference>
<dbReference type="SMART" id="SM00490">
    <property type="entry name" value="HELICc"/>
    <property type="match status" value="1"/>
</dbReference>
<evidence type="ECO:0000313" key="15">
    <source>
        <dbReference type="Proteomes" id="UP000005496"/>
    </source>
</evidence>
<dbReference type="Pfam" id="PF00271">
    <property type="entry name" value="Helicase_C"/>
    <property type="match status" value="1"/>
</dbReference>
<feature type="binding site" evidence="11">
    <location>
        <position position="511"/>
    </location>
    <ligand>
        <name>Zn(2+)</name>
        <dbReference type="ChEBI" id="CHEBI:29105"/>
        <label>2</label>
    </ligand>
</feature>
<sequence>MQTQDARASVWSAAILCQPYSSLSYALPPYLPVHVWHPGMRVLVPMGQSNKLCCAVLERSVPALPTEKKLKSIFWPLEKEAVLSADYLEMLENVAARQLTSLGRVLASVLPASLRRVPDGWRDRKNKKIPFSSGRDNREFLSRLAEFWMQGELDVKSPGGKEPALTVSSDPPWPIRPQARVQWAVMDLLYAHGPRTASSIRAELGQGSTKALQALQDKELVCPCKPGDEPEGGSLEAGQDFCFSPEQKEALKHLSPRLRQGFGACLLHGITGSGKTLVYLDLARQSLEMGRSAILLAPEIAIARQLYQQARQYLPGAAIYLHHGSKGPSSKEKTFVELGQEKKPVLLIGTRSALFMPVQDTGLIVLDEEHDESFKQDQTLIYQAKEIAWYLASREEALLVLGSATPDVKTFHAAQAGHVSLVEMHSRIGKSTLPQVDFVDLKNDPPVFGAMAKTCAEALKETVKRGEQAVIMHNRRGYSPVLMCESCSETVKCANCQVGLTYHKKRNRLVCHYCGISVSFPPVCRHCRGSEFIPVGQGTEKVEEFLARHLPDTQVLRLDRDSTRSPGKAEKILQDFAQGQARILVGTQMLSKGHSFPEVTLAIVLDGDLGLGLPDYRSSERIFQLLVQLSGRSGRGEKPGRVFIQTRNPGHFCWQYIRDCDYKGFFQQEISRRQKFGYPPFVRLGLIRFSFPDTWEGKADFLAGLRKKAKQAAAVSKVTMLGPAPAVLSRLKNRERHQFLVKSSDWAGIKQAYLELRPLFERYRQVRASLDLDPVNML</sequence>
<dbReference type="Pfam" id="PF17764">
    <property type="entry name" value="PriA_3primeBD"/>
    <property type="match status" value="1"/>
</dbReference>
<accession>D6SL25</accession>
<feature type="binding site" evidence="11">
    <location>
        <position position="524"/>
    </location>
    <ligand>
        <name>Zn(2+)</name>
        <dbReference type="ChEBI" id="CHEBI:29105"/>
        <label>1</label>
    </ligand>
</feature>
<proteinExistence type="inferred from homology"/>
<protein>
    <recommendedName>
        <fullName evidence="11">Replication restart protein PriA</fullName>
    </recommendedName>
    <alternativeName>
        <fullName evidence="11">ATP-dependent DNA helicase PriA</fullName>
        <ecNumber evidence="11">5.6.2.4</ecNumber>
    </alternativeName>
    <alternativeName>
        <fullName evidence="11">DNA 3'-5' helicase PriA</fullName>
    </alternativeName>
</protein>
<evidence type="ECO:0000256" key="1">
    <source>
        <dbReference type="ARBA" id="ARBA00022515"/>
    </source>
</evidence>
<evidence type="ECO:0000259" key="12">
    <source>
        <dbReference type="PROSITE" id="PS51192"/>
    </source>
</evidence>
<organism evidence="14 15">
    <name type="scientific">Desulfonatronospira thiodismutans ASO3-1</name>
    <dbReference type="NCBI Taxonomy" id="555779"/>
    <lineage>
        <taxon>Bacteria</taxon>
        <taxon>Pseudomonadati</taxon>
        <taxon>Thermodesulfobacteriota</taxon>
        <taxon>Desulfovibrionia</taxon>
        <taxon>Desulfovibrionales</taxon>
        <taxon>Desulfonatronovibrionaceae</taxon>
        <taxon>Desulfonatronospira</taxon>
    </lineage>
</organism>
<dbReference type="InterPro" id="IPR011545">
    <property type="entry name" value="DEAD/DEAH_box_helicase_dom"/>
</dbReference>
<feature type="binding site" evidence="11">
    <location>
        <position position="484"/>
    </location>
    <ligand>
        <name>Zn(2+)</name>
        <dbReference type="ChEBI" id="CHEBI:29105"/>
        <label>1</label>
    </ligand>
</feature>
<keyword evidence="5 11" id="KW-0378">Hydrolase</keyword>
<comment type="caution">
    <text evidence="14">The sequence shown here is derived from an EMBL/GenBank/DDBJ whole genome shotgun (WGS) entry which is preliminary data.</text>
</comment>
<dbReference type="InterPro" id="IPR027417">
    <property type="entry name" value="P-loop_NTPase"/>
</dbReference>
<feature type="binding site" evidence="11">
    <location>
        <position position="527"/>
    </location>
    <ligand>
        <name>Zn(2+)</name>
        <dbReference type="ChEBI" id="CHEBI:29105"/>
        <label>1</label>
    </ligand>
</feature>
<evidence type="ECO:0000256" key="10">
    <source>
        <dbReference type="ARBA" id="ARBA00023235"/>
    </source>
</evidence>
<dbReference type="PANTHER" id="PTHR30580">
    <property type="entry name" value="PRIMOSOMAL PROTEIN N"/>
    <property type="match status" value="1"/>
</dbReference>
<dbReference type="SUPFAM" id="SSF52540">
    <property type="entry name" value="P-loop containing nucleoside triphosphate hydrolases"/>
    <property type="match status" value="1"/>
</dbReference>
<evidence type="ECO:0000256" key="11">
    <source>
        <dbReference type="HAMAP-Rule" id="MF_00983"/>
    </source>
</evidence>
<evidence type="ECO:0000256" key="3">
    <source>
        <dbReference type="ARBA" id="ARBA00022723"/>
    </source>
</evidence>
<evidence type="ECO:0000259" key="13">
    <source>
        <dbReference type="PROSITE" id="PS51194"/>
    </source>
</evidence>
<feature type="domain" description="Helicase C-terminal" evidence="13">
    <location>
        <begin position="519"/>
        <end position="673"/>
    </location>
</feature>
<dbReference type="Gene3D" id="3.40.1440.60">
    <property type="entry name" value="PriA, 3(prime) DNA-binding domain"/>
    <property type="match status" value="1"/>
</dbReference>
<comment type="cofactor">
    <cofactor evidence="11">
        <name>Zn(2+)</name>
        <dbReference type="ChEBI" id="CHEBI:29105"/>
    </cofactor>
    <text evidence="11">Binds 2 zinc ions per subunit.</text>
</comment>